<dbReference type="Proteomes" id="UP000268652">
    <property type="component" value="Unassembled WGS sequence"/>
</dbReference>
<dbReference type="AlphaFoldDB" id="A0A3A9WC83"/>
<dbReference type="OrthoDB" id="4328175at2"/>
<proteinExistence type="predicted"/>
<comment type="caution">
    <text evidence="2">The sequence shown here is derived from an EMBL/GenBank/DDBJ whole genome shotgun (WGS) entry which is preliminary data.</text>
</comment>
<accession>A0A3A9WC83</accession>
<protein>
    <submittedName>
        <fullName evidence="2">Uncharacterized protein</fullName>
    </submittedName>
</protein>
<evidence type="ECO:0000313" key="5">
    <source>
        <dbReference type="Proteomes" id="UP000275024"/>
    </source>
</evidence>
<organism evidence="2 5">
    <name type="scientific">Streptomyces radicis</name>
    <dbReference type="NCBI Taxonomy" id="1750517"/>
    <lineage>
        <taxon>Bacteria</taxon>
        <taxon>Bacillati</taxon>
        <taxon>Actinomycetota</taxon>
        <taxon>Actinomycetes</taxon>
        <taxon>Kitasatosporales</taxon>
        <taxon>Streptomycetaceae</taxon>
        <taxon>Streptomyces</taxon>
    </lineage>
</organism>
<feature type="transmembrane region" description="Helical" evidence="1">
    <location>
        <begin position="178"/>
        <end position="203"/>
    </location>
</feature>
<evidence type="ECO:0000313" key="4">
    <source>
        <dbReference type="Proteomes" id="UP000268652"/>
    </source>
</evidence>
<keyword evidence="1" id="KW-1133">Transmembrane helix</keyword>
<dbReference type="RefSeq" id="WP_120696630.1">
    <property type="nucleotide sequence ID" value="NZ_RBDX01000005.1"/>
</dbReference>
<dbReference type="EMBL" id="RBDX01000005">
    <property type="protein sequence ID" value="RKN10605.1"/>
    <property type="molecule type" value="Genomic_DNA"/>
</dbReference>
<gene>
    <name evidence="3" type="ORF">D7318_10470</name>
    <name evidence="2" type="ORF">D7319_09290</name>
</gene>
<dbReference type="EMBL" id="RBDY01000005">
    <property type="protein sequence ID" value="RKN24865.1"/>
    <property type="molecule type" value="Genomic_DNA"/>
</dbReference>
<evidence type="ECO:0000313" key="3">
    <source>
        <dbReference type="EMBL" id="RKN24865.1"/>
    </source>
</evidence>
<keyword evidence="1" id="KW-0472">Membrane</keyword>
<name>A0A3A9WC83_9ACTN</name>
<keyword evidence="4" id="KW-1185">Reference proteome</keyword>
<sequence>MAAVGSVGFTVEVEGATGMRTGAWAVGETLTIAGHPGRAPLATVRLRPAAGREARGARRGLSASGEVAAAEVVLAEVTVAEVEERARLGGAAPHPALDLFAPDGAPLATVEPREPVAWPRLFDVMDAEGRPLGTVARSRTPLLRRATWAIHPADGGPPVTGRQGTAAGWLAFTALLPLWLLVLLISLLVALGTFGLVTQLLTWGRPKSVAWRRGPLGRRPLTFGHARGRYRAAAKGPLDERLVHAQAALHRFTALHAT</sequence>
<evidence type="ECO:0000313" key="2">
    <source>
        <dbReference type="EMBL" id="RKN10605.1"/>
    </source>
</evidence>
<keyword evidence="1" id="KW-0812">Transmembrane</keyword>
<evidence type="ECO:0000256" key="1">
    <source>
        <dbReference type="SAM" id="Phobius"/>
    </source>
</evidence>
<reference evidence="4 5" key="1">
    <citation type="submission" date="2018-09" db="EMBL/GenBank/DDBJ databases">
        <title>Streptomyces sp. nov. DS1-2, an endophytic actinomycete isolated from roots of Dendrobium scabrilingue.</title>
        <authorList>
            <person name="Kuncharoen N."/>
            <person name="Kudo T."/>
            <person name="Ohkuma M."/>
            <person name="Yuki M."/>
            <person name="Tanasupawat S."/>
        </authorList>
    </citation>
    <scope>NUCLEOTIDE SEQUENCE [LARGE SCALE GENOMIC DNA]</scope>
    <source>
        <strain evidence="2 5">AZ1-7</strain>
        <strain evidence="3 4">DS1-2</strain>
    </source>
</reference>
<dbReference type="Proteomes" id="UP000275024">
    <property type="component" value="Unassembled WGS sequence"/>
</dbReference>